<dbReference type="EMBL" id="FLRE01000189">
    <property type="protein sequence ID" value="SBT47926.1"/>
    <property type="molecule type" value="Genomic_DNA"/>
</dbReference>
<dbReference type="AlphaFoldDB" id="A0A1A8ZVR2"/>
<dbReference type="Proteomes" id="UP000078550">
    <property type="component" value="Unassembled WGS sequence"/>
</dbReference>
<sequence>MCACQDEQIWTKPRSRLYIHVYTFRLLRIYLRILSFQAKNPLFMHTPLAHHSHEYLLYDILGEKKKKKKKKARIRECVTDMRRMCRRGEVNAENEMYDMHKLMAQRKHTNN</sequence>
<evidence type="ECO:0000313" key="2">
    <source>
        <dbReference type="Proteomes" id="UP000078550"/>
    </source>
</evidence>
<reference evidence="2" key="1">
    <citation type="submission" date="2016-05" db="EMBL/GenBank/DDBJ databases">
        <authorList>
            <person name="Naeem Raeece"/>
        </authorList>
    </citation>
    <scope>NUCLEOTIDE SEQUENCE [LARGE SCALE GENOMIC DNA]</scope>
</reference>
<accession>A0A1A8ZVR2</accession>
<protein>
    <submittedName>
        <fullName evidence="1">Uncharacterized protein</fullName>
    </submittedName>
</protein>
<evidence type="ECO:0000313" key="1">
    <source>
        <dbReference type="EMBL" id="SBT47926.1"/>
    </source>
</evidence>
<proteinExistence type="predicted"/>
<name>A0A1A8ZVR2_PLAOA</name>
<organism evidence="1 2">
    <name type="scientific">Plasmodium ovale wallikeri</name>
    <dbReference type="NCBI Taxonomy" id="864142"/>
    <lineage>
        <taxon>Eukaryota</taxon>
        <taxon>Sar</taxon>
        <taxon>Alveolata</taxon>
        <taxon>Apicomplexa</taxon>
        <taxon>Aconoidasida</taxon>
        <taxon>Haemosporida</taxon>
        <taxon>Plasmodiidae</taxon>
        <taxon>Plasmodium</taxon>
        <taxon>Plasmodium (Plasmodium)</taxon>
    </lineage>
</organism>
<gene>
    <name evidence="1" type="ORF">POVWA2_054950</name>
</gene>